<evidence type="ECO:0000313" key="2">
    <source>
        <dbReference type="EMBL" id="EKC44015.1"/>
    </source>
</evidence>
<dbReference type="PANTHER" id="PTHR11365:SF23">
    <property type="entry name" value="HYPOTHETICAL 5-OXOPROLINASE (EUROFUNG)-RELATED"/>
    <property type="match status" value="1"/>
</dbReference>
<dbReference type="EMBL" id="AJWY01014348">
    <property type="protein sequence ID" value="EKC44015.1"/>
    <property type="molecule type" value="Genomic_DNA"/>
</dbReference>
<comment type="caution">
    <text evidence="2">The sequence shown here is derived from an EMBL/GenBank/DDBJ whole genome shotgun (WGS) entry which is preliminary data.</text>
</comment>
<sequence>MTDPTIPPNSGTYRRFEVITPEGSLVNAVYPAATGSGNSITCQRLVDVLLGALAQVVPEKVCAAACGSMNGIQLGGYNPETHSFFANGETVGGGYGGMCDQDGTSGVNTHMTNTRNTPVEVLERIMPVKVIRYGLAPNSEGPGKHRGGFGIERVLEFQTDEVDCFIASDRVNTAPWGLNGGKAALGARFTVNRADGTEEHLPSKARVRFYKKDRLYIQTSGGGGWGNPLERDKKALKCDVKD</sequence>
<dbReference type="EC" id="3.5.2.9" evidence="2"/>
<dbReference type="GO" id="GO:0006749">
    <property type="term" value="P:glutathione metabolic process"/>
    <property type="evidence" value="ECO:0007669"/>
    <property type="project" value="TreeGrafter"/>
</dbReference>
<dbReference type="GO" id="GO:0005829">
    <property type="term" value="C:cytosol"/>
    <property type="evidence" value="ECO:0007669"/>
    <property type="project" value="TreeGrafter"/>
</dbReference>
<dbReference type="InterPro" id="IPR045079">
    <property type="entry name" value="Oxoprolinase-like"/>
</dbReference>
<organism evidence="2">
    <name type="scientific">human gut metagenome</name>
    <dbReference type="NCBI Taxonomy" id="408170"/>
    <lineage>
        <taxon>unclassified sequences</taxon>
        <taxon>metagenomes</taxon>
        <taxon>organismal metagenomes</taxon>
    </lineage>
</organism>
<dbReference type="GO" id="GO:0017168">
    <property type="term" value="F:5-oxoprolinase (ATP-hydrolyzing) activity"/>
    <property type="evidence" value="ECO:0007669"/>
    <property type="project" value="UniProtKB-EC"/>
</dbReference>
<protein>
    <submittedName>
        <fullName evidence="2">Hydantoinase B/oxoprolinase</fullName>
        <ecNumber evidence="2">3.5.2.9</ecNumber>
    </submittedName>
</protein>
<name>K1RRA7_9ZZZZ</name>
<feature type="non-terminal residue" evidence="2">
    <location>
        <position position="242"/>
    </location>
</feature>
<accession>K1RRA7</accession>
<keyword evidence="2" id="KW-0378">Hydrolase</keyword>
<gene>
    <name evidence="2" type="ORF">LEA_20854</name>
</gene>
<proteinExistence type="predicted"/>
<reference evidence="2" key="1">
    <citation type="journal article" date="2013" name="Environ. Microbiol.">
        <title>Microbiota from the distal guts of lean and obese adolescents exhibit partial functional redundancy besides clear differences in community structure.</title>
        <authorList>
            <person name="Ferrer M."/>
            <person name="Ruiz A."/>
            <person name="Lanza F."/>
            <person name="Haange S.B."/>
            <person name="Oberbach A."/>
            <person name="Till H."/>
            <person name="Bargiela R."/>
            <person name="Campoy C."/>
            <person name="Segura M.T."/>
            <person name="Richter M."/>
            <person name="von Bergen M."/>
            <person name="Seifert J."/>
            <person name="Suarez A."/>
        </authorList>
    </citation>
    <scope>NUCLEOTIDE SEQUENCE</scope>
</reference>
<evidence type="ECO:0000259" key="1">
    <source>
        <dbReference type="Pfam" id="PF02538"/>
    </source>
</evidence>
<dbReference type="PANTHER" id="PTHR11365">
    <property type="entry name" value="5-OXOPROLINASE RELATED"/>
    <property type="match status" value="1"/>
</dbReference>
<dbReference type="Pfam" id="PF02538">
    <property type="entry name" value="Hydantoinase_B"/>
    <property type="match status" value="1"/>
</dbReference>
<feature type="domain" description="Hydantoinase B/oxoprolinase" evidence="1">
    <location>
        <begin position="1"/>
        <end position="228"/>
    </location>
</feature>
<dbReference type="InterPro" id="IPR003692">
    <property type="entry name" value="Hydantoinase_B"/>
</dbReference>
<dbReference type="AlphaFoldDB" id="K1RRA7"/>